<dbReference type="GO" id="GO:0004674">
    <property type="term" value="F:protein serine/threonine kinase activity"/>
    <property type="evidence" value="ECO:0007669"/>
    <property type="project" value="UniProtKB-KW"/>
</dbReference>
<dbReference type="SUPFAM" id="SSF56112">
    <property type="entry name" value="Protein kinase-like (PK-like)"/>
    <property type="match status" value="1"/>
</dbReference>
<dbReference type="GO" id="GO:0005524">
    <property type="term" value="F:ATP binding"/>
    <property type="evidence" value="ECO:0007669"/>
    <property type="project" value="UniProtKB-UniRule"/>
</dbReference>
<protein>
    <recommendedName>
        <fullName evidence="7">Protein kinase domain-containing protein</fullName>
    </recommendedName>
</protein>
<organism evidence="8 9">
    <name type="scientific">Papaver atlanticum</name>
    <dbReference type="NCBI Taxonomy" id="357466"/>
    <lineage>
        <taxon>Eukaryota</taxon>
        <taxon>Viridiplantae</taxon>
        <taxon>Streptophyta</taxon>
        <taxon>Embryophyta</taxon>
        <taxon>Tracheophyta</taxon>
        <taxon>Spermatophyta</taxon>
        <taxon>Magnoliopsida</taxon>
        <taxon>Ranunculales</taxon>
        <taxon>Papaveraceae</taxon>
        <taxon>Papaveroideae</taxon>
        <taxon>Papaver</taxon>
    </lineage>
</organism>
<dbReference type="InterPro" id="IPR017441">
    <property type="entry name" value="Protein_kinase_ATP_BS"/>
</dbReference>
<evidence type="ECO:0000256" key="5">
    <source>
        <dbReference type="ARBA" id="ARBA00022840"/>
    </source>
</evidence>
<gene>
    <name evidence="8" type="ORF">MKW98_022310</name>
</gene>
<dbReference type="Pfam" id="PF00069">
    <property type="entry name" value="Pkinase"/>
    <property type="match status" value="1"/>
</dbReference>
<dbReference type="PANTHER" id="PTHR43895:SF123">
    <property type="entry name" value="NON-SPECIFIC SERINE_THREONINE PROTEIN KINASE"/>
    <property type="match status" value="1"/>
</dbReference>
<dbReference type="EMBL" id="JAJJMB010005364">
    <property type="protein sequence ID" value="KAI3939442.1"/>
    <property type="molecule type" value="Genomic_DNA"/>
</dbReference>
<feature type="domain" description="Protein kinase" evidence="7">
    <location>
        <begin position="15"/>
        <end position="80"/>
    </location>
</feature>
<dbReference type="FunFam" id="3.30.200.20:FF:000096">
    <property type="entry name" value="Non-specific serine/threonine protein kinase"/>
    <property type="match status" value="1"/>
</dbReference>
<evidence type="ECO:0000256" key="2">
    <source>
        <dbReference type="ARBA" id="ARBA00022679"/>
    </source>
</evidence>
<keyword evidence="4" id="KW-0418">Kinase</keyword>
<comment type="caution">
    <text evidence="8">The sequence shown here is derived from an EMBL/GenBank/DDBJ whole genome shotgun (WGS) entry which is preliminary data.</text>
</comment>
<accession>A0AAD4T6B1</accession>
<dbReference type="Gene3D" id="3.30.200.20">
    <property type="entry name" value="Phosphorylase Kinase, domain 1"/>
    <property type="match status" value="1"/>
</dbReference>
<name>A0AAD4T6B1_9MAGN</name>
<evidence type="ECO:0000256" key="1">
    <source>
        <dbReference type="ARBA" id="ARBA00022527"/>
    </source>
</evidence>
<reference evidence="8" key="1">
    <citation type="submission" date="2022-04" db="EMBL/GenBank/DDBJ databases">
        <title>A functionally conserved STORR gene fusion in Papaver species that diverged 16.8 million years ago.</title>
        <authorList>
            <person name="Catania T."/>
        </authorList>
    </citation>
    <scope>NUCLEOTIDE SEQUENCE</scope>
    <source>
        <strain evidence="8">S-188037</strain>
    </source>
</reference>
<keyword evidence="1" id="KW-0723">Serine/threonine-protein kinase</keyword>
<dbReference type="AlphaFoldDB" id="A0AAD4T6B1"/>
<evidence type="ECO:0000313" key="8">
    <source>
        <dbReference type="EMBL" id="KAI3939442.1"/>
    </source>
</evidence>
<evidence type="ECO:0000259" key="7">
    <source>
        <dbReference type="PROSITE" id="PS50011"/>
    </source>
</evidence>
<keyword evidence="5 6" id="KW-0067">ATP-binding</keyword>
<sequence length="80" mass="9235">MASSSSRAKVRVGKYHLGRTLGEGTFAKVKFARNCETGENFAIKILDKDKLLKHKMIDQIKREISTMKLIRHPNVIRMYE</sequence>
<dbReference type="InterPro" id="IPR011009">
    <property type="entry name" value="Kinase-like_dom_sf"/>
</dbReference>
<dbReference type="GO" id="GO:0007165">
    <property type="term" value="P:signal transduction"/>
    <property type="evidence" value="ECO:0007669"/>
    <property type="project" value="TreeGrafter"/>
</dbReference>
<evidence type="ECO:0000256" key="4">
    <source>
        <dbReference type="ARBA" id="ARBA00022777"/>
    </source>
</evidence>
<feature type="binding site" evidence="6">
    <location>
        <position position="44"/>
    </location>
    <ligand>
        <name>ATP</name>
        <dbReference type="ChEBI" id="CHEBI:30616"/>
    </ligand>
</feature>
<proteinExistence type="predicted"/>
<keyword evidence="2" id="KW-0808">Transferase</keyword>
<keyword evidence="9" id="KW-1185">Reference proteome</keyword>
<evidence type="ECO:0000256" key="3">
    <source>
        <dbReference type="ARBA" id="ARBA00022741"/>
    </source>
</evidence>
<dbReference type="Proteomes" id="UP001202328">
    <property type="component" value="Unassembled WGS sequence"/>
</dbReference>
<dbReference type="PROSITE" id="PS50011">
    <property type="entry name" value="PROTEIN_KINASE_DOM"/>
    <property type="match status" value="1"/>
</dbReference>
<dbReference type="InterPro" id="IPR000719">
    <property type="entry name" value="Prot_kinase_dom"/>
</dbReference>
<keyword evidence="3 6" id="KW-0547">Nucleotide-binding</keyword>
<dbReference type="PANTHER" id="PTHR43895">
    <property type="entry name" value="CALCIUM/CALMODULIN-DEPENDENT PROTEIN KINASE KINASE-RELATED"/>
    <property type="match status" value="1"/>
</dbReference>
<dbReference type="PROSITE" id="PS00107">
    <property type="entry name" value="PROTEIN_KINASE_ATP"/>
    <property type="match status" value="1"/>
</dbReference>
<evidence type="ECO:0000256" key="6">
    <source>
        <dbReference type="PROSITE-ProRule" id="PRU10141"/>
    </source>
</evidence>
<feature type="non-terminal residue" evidence="8">
    <location>
        <position position="1"/>
    </location>
</feature>
<evidence type="ECO:0000313" key="9">
    <source>
        <dbReference type="Proteomes" id="UP001202328"/>
    </source>
</evidence>